<keyword evidence="2" id="KW-1185">Reference proteome</keyword>
<protein>
    <submittedName>
        <fullName evidence="1">Uncharacterized protein</fullName>
    </submittedName>
</protein>
<gene>
    <name evidence="1" type="ORF">J437_LFUL010536</name>
</gene>
<sequence>MFNIALFNSYTLYSKVSNVKKKSITSFRLDVAEELLAKFVDDLHMVIHLYNCRLKIGDIFLNTSHQQQRSSIRQKDAMYALKTMSEVRQPGSASSARYLYICQSVLRSIIHLLITNITQETAMVLLKHGVHCEKRGMTNLKNKGLRPTYYVCLDDKYQLIIDKEQNRTCDSPKIQEEPQSSLPEIVLHHPIPTFEISDADELPYAPPRGDSGFAEFEHVVEMVDSISDGRQKHLLQNWRYYLTSWKGTPSLLMESSLGKDPALWIYQWEEVASILNSCGSGQKSLPTNDRRIMEEVIIEHEDTARLDIPEDISPPPRPMIKRTRSEMEGMVKVEEKVVKVKRDIREKNVEALNRLGDGINRIGEGLHKMGDGLNRIGD</sequence>
<dbReference type="Proteomes" id="UP000792457">
    <property type="component" value="Unassembled WGS sequence"/>
</dbReference>
<evidence type="ECO:0000313" key="2">
    <source>
        <dbReference type="Proteomes" id="UP000792457"/>
    </source>
</evidence>
<organism evidence="1 2">
    <name type="scientific">Ladona fulva</name>
    <name type="common">Scarce chaser dragonfly</name>
    <name type="synonym">Libellula fulva</name>
    <dbReference type="NCBI Taxonomy" id="123851"/>
    <lineage>
        <taxon>Eukaryota</taxon>
        <taxon>Metazoa</taxon>
        <taxon>Ecdysozoa</taxon>
        <taxon>Arthropoda</taxon>
        <taxon>Hexapoda</taxon>
        <taxon>Insecta</taxon>
        <taxon>Pterygota</taxon>
        <taxon>Palaeoptera</taxon>
        <taxon>Odonata</taxon>
        <taxon>Epiprocta</taxon>
        <taxon>Anisoptera</taxon>
        <taxon>Libelluloidea</taxon>
        <taxon>Libellulidae</taxon>
        <taxon>Ladona</taxon>
    </lineage>
</organism>
<dbReference type="EMBL" id="KZ309442">
    <property type="protein sequence ID" value="KAG8238822.1"/>
    <property type="molecule type" value="Genomic_DNA"/>
</dbReference>
<feature type="non-terminal residue" evidence="1">
    <location>
        <position position="378"/>
    </location>
</feature>
<dbReference type="AlphaFoldDB" id="A0A8K0PA69"/>
<proteinExistence type="predicted"/>
<reference evidence="1" key="2">
    <citation type="submission" date="2017-10" db="EMBL/GenBank/DDBJ databases">
        <title>Ladona fulva Genome sequencing and assembly.</title>
        <authorList>
            <person name="Murali S."/>
            <person name="Richards S."/>
            <person name="Bandaranaike D."/>
            <person name="Bellair M."/>
            <person name="Blankenburg K."/>
            <person name="Chao H."/>
            <person name="Dinh H."/>
            <person name="Doddapaneni H."/>
            <person name="Dugan-Rocha S."/>
            <person name="Elkadiri S."/>
            <person name="Gnanaolivu R."/>
            <person name="Hernandez B."/>
            <person name="Skinner E."/>
            <person name="Javaid M."/>
            <person name="Lee S."/>
            <person name="Li M."/>
            <person name="Ming W."/>
            <person name="Munidasa M."/>
            <person name="Muniz J."/>
            <person name="Nguyen L."/>
            <person name="Hughes D."/>
            <person name="Osuji N."/>
            <person name="Pu L.-L."/>
            <person name="Puazo M."/>
            <person name="Qu C."/>
            <person name="Quiroz J."/>
            <person name="Raj R."/>
            <person name="Weissenberger G."/>
            <person name="Xin Y."/>
            <person name="Zou X."/>
            <person name="Han Y."/>
            <person name="Worley K."/>
            <person name="Muzny D."/>
            <person name="Gibbs R."/>
        </authorList>
    </citation>
    <scope>NUCLEOTIDE SEQUENCE</scope>
    <source>
        <strain evidence="1">Sampled in the wild</strain>
    </source>
</reference>
<dbReference type="OrthoDB" id="2104804at2759"/>
<accession>A0A8K0PA69</accession>
<reference evidence="1" key="1">
    <citation type="submission" date="2013-04" db="EMBL/GenBank/DDBJ databases">
        <authorList>
            <person name="Qu J."/>
            <person name="Murali S.C."/>
            <person name="Bandaranaike D."/>
            <person name="Bellair M."/>
            <person name="Blankenburg K."/>
            <person name="Chao H."/>
            <person name="Dinh H."/>
            <person name="Doddapaneni H."/>
            <person name="Downs B."/>
            <person name="Dugan-Rocha S."/>
            <person name="Elkadiri S."/>
            <person name="Gnanaolivu R.D."/>
            <person name="Hernandez B."/>
            <person name="Javaid M."/>
            <person name="Jayaseelan J.C."/>
            <person name="Lee S."/>
            <person name="Li M."/>
            <person name="Ming W."/>
            <person name="Munidasa M."/>
            <person name="Muniz J."/>
            <person name="Nguyen L."/>
            <person name="Ongeri F."/>
            <person name="Osuji N."/>
            <person name="Pu L.-L."/>
            <person name="Puazo M."/>
            <person name="Qu C."/>
            <person name="Quiroz J."/>
            <person name="Raj R."/>
            <person name="Weissenberger G."/>
            <person name="Xin Y."/>
            <person name="Zou X."/>
            <person name="Han Y."/>
            <person name="Richards S."/>
            <person name="Worley K."/>
            <person name="Muzny D."/>
            <person name="Gibbs R."/>
        </authorList>
    </citation>
    <scope>NUCLEOTIDE SEQUENCE</scope>
    <source>
        <strain evidence="1">Sampled in the wild</strain>
    </source>
</reference>
<comment type="caution">
    <text evidence="1">The sequence shown here is derived from an EMBL/GenBank/DDBJ whole genome shotgun (WGS) entry which is preliminary data.</text>
</comment>
<name>A0A8K0PA69_LADFU</name>
<evidence type="ECO:0000313" key="1">
    <source>
        <dbReference type="EMBL" id="KAG8238822.1"/>
    </source>
</evidence>